<organism evidence="2 3">
    <name type="scientific">Cryptococcus wingfieldii CBS 7118</name>
    <dbReference type="NCBI Taxonomy" id="1295528"/>
    <lineage>
        <taxon>Eukaryota</taxon>
        <taxon>Fungi</taxon>
        <taxon>Dikarya</taxon>
        <taxon>Basidiomycota</taxon>
        <taxon>Agaricomycotina</taxon>
        <taxon>Tremellomycetes</taxon>
        <taxon>Tremellales</taxon>
        <taxon>Cryptococcaceae</taxon>
        <taxon>Cryptococcus</taxon>
    </lineage>
</organism>
<feature type="compositionally biased region" description="Acidic residues" evidence="1">
    <location>
        <begin position="16"/>
        <end position="26"/>
    </location>
</feature>
<name>A0A1E3IXT5_9TREE</name>
<protein>
    <submittedName>
        <fullName evidence="2">Uncharacterized protein</fullName>
    </submittedName>
</protein>
<evidence type="ECO:0000313" key="3">
    <source>
        <dbReference type="Proteomes" id="UP000094819"/>
    </source>
</evidence>
<dbReference type="OrthoDB" id="10404193at2759"/>
<sequence length="119" mass="13301">MTALTSSQPESHSEQPEMENTAEIEYDSPKEQPSIGRKRRPTRGNRTTASSHNTFIDMQSFDQATQINRDVNPNTGTHGSVFIGSRAYDNSLMISGGITPEELISLMSAHFQMRRRGEN</sequence>
<keyword evidence="3" id="KW-1185">Reference proteome</keyword>
<gene>
    <name evidence="2" type="ORF">L198_05510</name>
</gene>
<dbReference type="EMBL" id="AWGH01000017">
    <property type="protein sequence ID" value="ODN92716.1"/>
    <property type="molecule type" value="Genomic_DNA"/>
</dbReference>
<comment type="caution">
    <text evidence="2">The sequence shown here is derived from an EMBL/GenBank/DDBJ whole genome shotgun (WGS) entry which is preliminary data.</text>
</comment>
<feature type="compositionally biased region" description="Low complexity" evidence="1">
    <location>
        <begin position="1"/>
        <end position="10"/>
    </location>
</feature>
<dbReference type="RefSeq" id="XP_019030343.1">
    <property type="nucleotide sequence ID" value="XM_019177592.1"/>
</dbReference>
<dbReference type="GeneID" id="30194723"/>
<reference evidence="2 3" key="1">
    <citation type="submission" date="2016-06" db="EMBL/GenBank/DDBJ databases">
        <title>Evolution of pathogenesis and genome organization in the Tremellales.</title>
        <authorList>
            <person name="Cuomo C."/>
            <person name="Litvintseva A."/>
            <person name="Heitman J."/>
            <person name="Chen Y."/>
            <person name="Sun S."/>
            <person name="Springer D."/>
            <person name="Dromer F."/>
            <person name="Young S."/>
            <person name="Zeng Q."/>
            <person name="Chapman S."/>
            <person name="Gujja S."/>
            <person name="Saif S."/>
            <person name="Birren B."/>
        </authorList>
    </citation>
    <scope>NUCLEOTIDE SEQUENCE [LARGE SCALE GENOMIC DNA]</scope>
    <source>
        <strain evidence="2 3">CBS 7118</strain>
    </source>
</reference>
<dbReference type="Proteomes" id="UP000094819">
    <property type="component" value="Unassembled WGS sequence"/>
</dbReference>
<evidence type="ECO:0000256" key="1">
    <source>
        <dbReference type="SAM" id="MobiDB-lite"/>
    </source>
</evidence>
<feature type="compositionally biased region" description="Polar residues" evidence="1">
    <location>
        <begin position="44"/>
        <end position="54"/>
    </location>
</feature>
<accession>A0A1E3IXT5</accession>
<feature type="region of interest" description="Disordered" evidence="1">
    <location>
        <begin position="1"/>
        <end position="54"/>
    </location>
</feature>
<evidence type="ECO:0000313" key="2">
    <source>
        <dbReference type="EMBL" id="ODN92716.1"/>
    </source>
</evidence>
<dbReference type="AlphaFoldDB" id="A0A1E3IXT5"/>
<proteinExistence type="predicted"/>